<evidence type="ECO:0000259" key="2">
    <source>
        <dbReference type="PROSITE" id="PS51192"/>
    </source>
</evidence>
<dbReference type="PROSITE" id="PS51194">
    <property type="entry name" value="HELICASE_CTER"/>
    <property type="match status" value="1"/>
</dbReference>
<dbReference type="PROSITE" id="PS51192">
    <property type="entry name" value="HELICASE_ATP_BIND_1"/>
    <property type="match status" value="1"/>
</dbReference>
<protein>
    <submittedName>
        <fullName evidence="5">Putative helicase-like protein</fullName>
    </submittedName>
</protein>
<organism evidence="5 6">
    <name type="scientific">Streptomyces scabiei (strain 87.22)</name>
    <dbReference type="NCBI Taxonomy" id="680198"/>
    <lineage>
        <taxon>Bacteria</taxon>
        <taxon>Bacillati</taxon>
        <taxon>Actinomycetota</taxon>
        <taxon>Actinomycetes</taxon>
        <taxon>Kitasatosporales</taxon>
        <taxon>Streptomycetaceae</taxon>
        <taxon>Streptomyces</taxon>
    </lineage>
</organism>
<dbReference type="SUPFAM" id="SSF52540">
    <property type="entry name" value="P-loop containing nucleoside triphosphate hydrolases"/>
    <property type="match status" value="1"/>
</dbReference>
<dbReference type="KEGG" id="scb:SCAB_0031"/>
<dbReference type="InterPro" id="IPR006935">
    <property type="entry name" value="Helicase/UvrB_N"/>
</dbReference>
<dbReference type="GO" id="GO:0004386">
    <property type="term" value="F:helicase activity"/>
    <property type="evidence" value="ECO:0007669"/>
    <property type="project" value="UniProtKB-KW"/>
</dbReference>
<keyword evidence="5" id="KW-0347">Helicase</keyword>
<dbReference type="eggNOG" id="COG1111">
    <property type="taxonomic scope" value="Bacteria"/>
</dbReference>
<accession>C9ZB85</accession>
<evidence type="ECO:0000313" key="4">
    <source>
        <dbReference type="EMBL" id="CBG67232.1"/>
    </source>
</evidence>
<dbReference type="GeneID" id="24313971"/>
<dbReference type="CDD" id="cd18785">
    <property type="entry name" value="SF2_C"/>
    <property type="match status" value="1"/>
</dbReference>
<dbReference type="InterPro" id="IPR005114">
    <property type="entry name" value="Helicase_assoc"/>
</dbReference>
<dbReference type="eggNOG" id="COG4889">
    <property type="taxonomic scope" value="Bacteria"/>
</dbReference>
<dbReference type="HOGENOM" id="CLU_009677_1_0_11"/>
<dbReference type="InterPro" id="IPR027417">
    <property type="entry name" value="P-loop_NTPase"/>
</dbReference>
<dbReference type="Pfam" id="PF04851">
    <property type="entry name" value="ResIII"/>
    <property type="match status" value="1"/>
</dbReference>
<dbReference type="KEGG" id="scb:SCAB_91041"/>
<dbReference type="Gene3D" id="6.10.140.530">
    <property type="match status" value="1"/>
</dbReference>
<feature type="region of interest" description="Disordered" evidence="1">
    <location>
        <begin position="787"/>
        <end position="813"/>
    </location>
</feature>
<dbReference type="PANTHER" id="PTHR33418:SF1">
    <property type="entry name" value="HELICASE-ASSOCIATED DOMAIN-CONTAINING PROTEIN"/>
    <property type="match status" value="1"/>
</dbReference>
<feature type="domain" description="Helicase ATP-binding" evidence="2">
    <location>
        <begin position="27"/>
        <end position="210"/>
    </location>
</feature>
<keyword evidence="5" id="KW-0547">Nucleotide-binding</keyword>
<gene>
    <name evidence="5" type="primary">ttrA2</name>
    <name evidence="4" type="synonym">ttrA1</name>
    <name evidence="4" type="ordered locus">SCAB_0031</name>
    <name evidence="5" type="ordered locus">SCAB_91041</name>
</gene>
<dbReference type="GO" id="GO:0016787">
    <property type="term" value="F:hydrolase activity"/>
    <property type="evidence" value="ECO:0007669"/>
    <property type="project" value="InterPro"/>
</dbReference>
<dbReference type="Pfam" id="PF03457">
    <property type="entry name" value="HA"/>
    <property type="match status" value="4"/>
</dbReference>
<keyword evidence="5" id="KW-0378">Hydrolase</keyword>
<dbReference type="InterPro" id="IPR014001">
    <property type="entry name" value="Helicase_ATP-bd"/>
</dbReference>
<keyword evidence="6" id="KW-1185">Reference proteome</keyword>
<proteinExistence type="predicted"/>
<evidence type="ECO:0000313" key="6">
    <source>
        <dbReference type="Proteomes" id="UP000001444"/>
    </source>
</evidence>
<dbReference type="EMBL" id="FN554889">
    <property type="protein sequence ID" value="CBG76036.1"/>
    <property type="molecule type" value="Genomic_DNA"/>
</dbReference>
<reference evidence="5" key="1">
    <citation type="submission" date="2009-09" db="EMBL/GenBank/DDBJ databases">
        <authorList>
            <person name="Bentley S.D."/>
        </authorList>
    </citation>
    <scope>NUCLEOTIDE SEQUENCE</scope>
    <source>
        <strain evidence="5">87.22</strain>
    </source>
</reference>
<dbReference type="GO" id="GO:0005524">
    <property type="term" value="F:ATP binding"/>
    <property type="evidence" value="ECO:0007669"/>
    <property type="project" value="InterPro"/>
</dbReference>
<dbReference type="SMART" id="SM00487">
    <property type="entry name" value="DEXDc"/>
    <property type="match status" value="1"/>
</dbReference>
<evidence type="ECO:0000256" key="1">
    <source>
        <dbReference type="SAM" id="MobiDB-lite"/>
    </source>
</evidence>
<reference evidence="5 6" key="2">
    <citation type="journal article" date="2010" name="Mol. Plant Microbe Interact.">
        <title>Streptomyces scabies 87-22 contains a coronafacic acid-like biosynthetic cluster that contributes to plant-microbe interactions.</title>
        <authorList>
            <person name="Bignell D.R."/>
            <person name="Seipke R.F."/>
            <person name="Huguet-Tapia J.C."/>
            <person name="Chambers A.H."/>
            <person name="Parry R.J."/>
            <person name="Loria R."/>
        </authorList>
    </citation>
    <scope>NUCLEOTIDE SEQUENCE [LARGE SCALE GENOMIC DNA]</scope>
    <source>
        <strain evidence="5 6">87.22</strain>
    </source>
</reference>
<dbReference type="Proteomes" id="UP000001444">
    <property type="component" value="Chromosome"/>
</dbReference>
<dbReference type="Gene3D" id="3.40.50.300">
    <property type="entry name" value="P-loop containing nucleotide triphosphate hydrolases"/>
    <property type="match status" value="2"/>
</dbReference>
<dbReference type="EMBL" id="FN554889">
    <property type="protein sequence ID" value="CBG67232.1"/>
    <property type="molecule type" value="Genomic_DNA"/>
</dbReference>
<feature type="region of interest" description="Disordered" evidence="1">
    <location>
        <begin position="512"/>
        <end position="541"/>
    </location>
</feature>
<dbReference type="AlphaFoldDB" id="C9ZB85"/>
<dbReference type="PANTHER" id="PTHR33418">
    <property type="entry name" value="HELICASE-ASSOCIATED"/>
    <property type="match status" value="1"/>
</dbReference>
<sequence>MSRIPLKKHQIDQKSSFRKWVGFSARSSVPPQGARGTIVSATGSGKTIMAAASALECFPEGRILVTVPTLDLLVQTAQAWRAVGHRSPMVAVCSLENDPVLNELGVRTTTNPIQLALWAGHGPVIVFATYASLVDREDFDDPTGQGKVRGPLEAALTGGERLYGQQMDGFALAIIDEAHSTAGDLGRPWAALHDNTRIAADFRLYLTATPRILAAPRPQKGADGQEFEIASMGQDSETYGPWLAELGLSEAIEREILAGFEIDVLEIRDPSPVLGESEEAQRGRRLALLQTALLEHAAAYNLRTVMTFHQKVEEAAAFAEKMPKTAAELYVNDASDDDLAAADRLPKSSIDAEFYELEASRHVPPDRVWSAWLCGDHLVSERREVLRQFANGIDATNRRVHRAFLASVRVLGEGVDITGERGVEAICFADTRGSQVEIVQNIGRALRLNRDGSTKVARIIVPIFLEPGEDPTDMVASASFRPLVAILQGLRSHDERLVEQLASRALSSGKRKVHIQRDEDGQIVGTGGESDGEDQEQDGTGAAAESALLHFSSPRDAATIAAFLRTRVYRPESLVWLEGYQALIRWRKENEITGLYAVPYGVEVEVGVTKDFPLGRWVHQQRKALRAGELEERRKTLLDAPEAGMVWEPGEEAWETKLAALRSYRQATGHLAPRQDALWGESEAEGLVPIGQHIANLRRKGGLGKDPKRAEERAKQLAAVDEDWNCPWPLDWQRHYRVLADLVDADGHLPDIAPGVLMDGDDIGRWLQRQAQPATWAQLSTEQQERLSKLGVKPVQAPSPPPAATRATKGPGKAQQAFQRGLAALAQWVEREGAHRPVPRGHAEEIAVDGETEPVAVRLGVWVSNTKSRRDKLTQDQLDALGKLGIDWI</sequence>
<keyword evidence="5" id="KW-0067">ATP-binding</keyword>
<dbReference type="STRING" id="680198.SCAB_0031"/>
<dbReference type="GO" id="GO:0003677">
    <property type="term" value="F:DNA binding"/>
    <property type="evidence" value="ECO:0007669"/>
    <property type="project" value="InterPro"/>
</dbReference>
<dbReference type="RefSeq" id="WP_012997997.1">
    <property type="nucleotide sequence ID" value="NC_013929.1"/>
</dbReference>
<feature type="domain" description="Helicase C-terminal" evidence="3">
    <location>
        <begin position="311"/>
        <end position="505"/>
    </location>
</feature>
<dbReference type="InterPro" id="IPR001650">
    <property type="entry name" value="Helicase_C-like"/>
</dbReference>
<evidence type="ECO:0000259" key="3">
    <source>
        <dbReference type="PROSITE" id="PS51194"/>
    </source>
</evidence>
<evidence type="ECO:0000313" key="5">
    <source>
        <dbReference type="EMBL" id="CBG76036.1"/>
    </source>
</evidence>
<name>C9ZB85_STRSW</name>